<dbReference type="InterPro" id="IPR011009">
    <property type="entry name" value="Kinase-like_dom_sf"/>
</dbReference>
<dbReference type="EMBL" id="JAQFWQ010000032">
    <property type="protein sequence ID" value="MDA2811607.1"/>
    <property type="molecule type" value="Genomic_DNA"/>
</dbReference>
<evidence type="ECO:0000313" key="2">
    <source>
        <dbReference type="EMBL" id="MDA2811607.1"/>
    </source>
</evidence>
<sequence>MNDTPSTHYTGCPAPTPEVLAWVRDAAGPGASLPVPPWRVSVSSTTLDAVDVVDGGGTRHPWMLRRFHDRARLADDPWYRPESEAAVLRLLEGTGVRAPALHAADTDGARLGAPALLTDRVPGHGDWDELDPATMVDDLARELAAIHAVDGTDLLPEYRPYYDPDVDGPRTPPPWGGTRLWERVFAALDGPAPDALDAPHTFIHRDYHPDQALWVDGRLSGIVDWTTACRGPQAVDLARMRLNLVQDAGPDTERAFLAAHRRITGEDAHHPYWDLVDGADFLLGAEHPEDGEDREAWSAFESWTAHALAELG</sequence>
<comment type="caution">
    <text evidence="2">The sequence shown here is derived from an EMBL/GenBank/DDBJ whole genome shotgun (WGS) entry which is preliminary data.</text>
</comment>
<dbReference type="Gene3D" id="3.90.1200.10">
    <property type="match status" value="1"/>
</dbReference>
<dbReference type="Proteomes" id="UP001527866">
    <property type="component" value="Unassembled WGS sequence"/>
</dbReference>
<dbReference type="SUPFAM" id="SSF56112">
    <property type="entry name" value="Protein kinase-like (PK-like)"/>
    <property type="match status" value="1"/>
</dbReference>
<dbReference type="InterPro" id="IPR051678">
    <property type="entry name" value="AGP_Transferase"/>
</dbReference>
<name>A0ABT4U3S0_9ACTN</name>
<dbReference type="InterPro" id="IPR002575">
    <property type="entry name" value="Aminoglycoside_PTrfase"/>
</dbReference>
<dbReference type="PANTHER" id="PTHR21310">
    <property type="entry name" value="AMINOGLYCOSIDE PHOSPHOTRANSFERASE-RELATED-RELATED"/>
    <property type="match status" value="1"/>
</dbReference>
<dbReference type="RefSeq" id="WP_270686059.1">
    <property type="nucleotide sequence ID" value="NZ_JAQFWQ010000032.1"/>
</dbReference>
<gene>
    <name evidence="2" type="ORF">O4J56_13275</name>
</gene>
<dbReference type="Pfam" id="PF01636">
    <property type="entry name" value="APH"/>
    <property type="match status" value="1"/>
</dbReference>
<evidence type="ECO:0000313" key="3">
    <source>
        <dbReference type="Proteomes" id="UP001527866"/>
    </source>
</evidence>
<reference evidence="2 3" key="1">
    <citation type="submission" date="2023-01" db="EMBL/GenBank/DDBJ databases">
        <title>Draft genome sequence of Nocardiopsis sp. RSe5-2 isolated from halophytes.</title>
        <authorList>
            <person name="Duangmal K."/>
            <person name="Chantavorakit T."/>
        </authorList>
    </citation>
    <scope>NUCLEOTIDE SEQUENCE [LARGE SCALE GENOMIC DNA]</scope>
    <source>
        <strain evidence="2 3">RSe5-2</strain>
    </source>
</reference>
<protein>
    <submittedName>
        <fullName evidence="2">Phosphotransferase</fullName>
    </submittedName>
</protein>
<evidence type="ECO:0000259" key="1">
    <source>
        <dbReference type="Pfam" id="PF01636"/>
    </source>
</evidence>
<feature type="domain" description="Aminoglycoside phosphotransferase" evidence="1">
    <location>
        <begin position="54"/>
        <end position="268"/>
    </location>
</feature>
<proteinExistence type="predicted"/>
<keyword evidence="3" id="KW-1185">Reference proteome</keyword>
<accession>A0ABT4U3S0</accession>
<organism evidence="2 3">
    <name type="scientific">Nocardiopsis endophytica</name>
    <dbReference type="NCBI Taxonomy" id="3018445"/>
    <lineage>
        <taxon>Bacteria</taxon>
        <taxon>Bacillati</taxon>
        <taxon>Actinomycetota</taxon>
        <taxon>Actinomycetes</taxon>
        <taxon>Streptosporangiales</taxon>
        <taxon>Nocardiopsidaceae</taxon>
        <taxon>Nocardiopsis</taxon>
    </lineage>
</organism>